<name>A0AAP8D367_RALSL</name>
<comment type="caution">
    <text evidence="4">The sequence shown here is derived from an EMBL/GenBank/DDBJ whole genome shotgun (WGS) entry which is preliminary data.</text>
</comment>
<gene>
    <name evidence="4" type="ORF">B7R77_03080</name>
</gene>
<comment type="similarity">
    <text evidence="1">Belongs to the myoviridae tail sheath protein family.</text>
</comment>
<dbReference type="Pfam" id="PF17482">
    <property type="entry name" value="Phage_sheath_1C"/>
    <property type="match status" value="1"/>
</dbReference>
<dbReference type="InterPro" id="IPR035089">
    <property type="entry name" value="Phage_sheath_subtilisin"/>
</dbReference>
<dbReference type="Pfam" id="PF04984">
    <property type="entry name" value="Phage_sheath_1"/>
    <property type="match status" value="1"/>
</dbReference>
<evidence type="ECO:0000259" key="3">
    <source>
        <dbReference type="Pfam" id="PF17482"/>
    </source>
</evidence>
<feature type="domain" description="Tail sheath protein C-terminal" evidence="3">
    <location>
        <begin position="372"/>
        <end position="471"/>
    </location>
</feature>
<feature type="domain" description="Tail sheath protein subtilisin-like" evidence="2">
    <location>
        <begin position="210"/>
        <end position="362"/>
    </location>
</feature>
<sequence>MASANISFEQIPASIRKPGDYFEFNTKLAVRTLPGNQQRLVLIGQRLAAGTVQAATLTSVFSDQQAATFFGYGSQLHLMARAAIKANAYLQLDAVALDDAAGSTAATGSLALAGAATSAGSFQLKIANSDAIVVGVSMGDTAAVVAAAINAALGNLADLPVTATVAAGVVTLTAKNKGTQGNQIAITVLQNVAGLVPTVTAMSAGAADPVLTPALTAIFPARHNLVCSGLNDQVSLTALRTHLDAVGSPLEQRDALGVYSVTGTLGAATTLAGLINHAFTTCGYMRGTRSQPCELASAYAAVIASEEDPARPLNTLQLVGIDVPDASQWLSRTEQENLLYNGVTPMEVGPGQRVQIVRAITTYVLNPQGVPDISMLDITTPRTLFYMRKAYRERIALRFPREKLSARTPAKVRSELLDVSYKAEELELIENVDQWKDGLLVERDLQDPNRLDAKIPVDVVNGLHVFAGRLDLIL</sequence>
<proteinExistence type="inferred from homology"/>
<evidence type="ECO:0000256" key="1">
    <source>
        <dbReference type="ARBA" id="ARBA00008005"/>
    </source>
</evidence>
<protein>
    <submittedName>
        <fullName evidence="4">Phage tail protein</fullName>
    </submittedName>
</protein>
<dbReference type="Proteomes" id="UP000216164">
    <property type="component" value="Unassembled WGS sequence"/>
</dbReference>
<accession>A0AAP8D367</accession>
<evidence type="ECO:0000259" key="2">
    <source>
        <dbReference type="Pfam" id="PF04984"/>
    </source>
</evidence>
<dbReference type="InterPro" id="IPR007067">
    <property type="entry name" value="Tail_sheath"/>
</dbReference>
<dbReference type="EMBL" id="NCTK01000001">
    <property type="protein sequence ID" value="OYQ12338.1"/>
    <property type="molecule type" value="Genomic_DNA"/>
</dbReference>
<dbReference type="RefSeq" id="WP_003268762.1">
    <property type="nucleotide sequence ID" value="NZ_NCTK01000001.1"/>
</dbReference>
<dbReference type="AlphaFoldDB" id="A0AAP8D367"/>
<dbReference type="PIRSF" id="PIRSF007349">
    <property type="entry name" value="Tsp_L"/>
    <property type="match status" value="1"/>
</dbReference>
<organism evidence="4 5">
    <name type="scientific">Ralstonia solanacearum K60</name>
    <dbReference type="NCBI Taxonomy" id="1091042"/>
    <lineage>
        <taxon>Bacteria</taxon>
        <taxon>Pseudomonadati</taxon>
        <taxon>Pseudomonadota</taxon>
        <taxon>Betaproteobacteria</taxon>
        <taxon>Burkholderiales</taxon>
        <taxon>Burkholderiaceae</taxon>
        <taxon>Ralstonia</taxon>
        <taxon>Ralstonia solanacearum species complex</taxon>
    </lineage>
</organism>
<reference evidence="4 5" key="1">
    <citation type="submission" date="2017-04" db="EMBL/GenBank/DDBJ databases">
        <title>Genome Announcement: Closed genomes of Ralstonia solanacearum strains K60, UW551, and UW700.</title>
        <authorList>
            <person name="Hayes M."/>
            <person name="Macintyre A.M."/>
            <person name="Allen C."/>
        </authorList>
    </citation>
    <scope>NUCLEOTIDE SEQUENCE [LARGE SCALE GENOMIC DNA]</scope>
    <source>
        <strain evidence="4 5">UW25</strain>
    </source>
</reference>
<dbReference type="InterPro" id="IPR020287">
    <property type="entry name" value="Tail_sheath_C"/>
</dbReference>
<evidence type="ECO:0000313" key="4">
    <source>
        <dbReference type="EMBL" id="OYQ12338.1"/>
    </source>
</evidence>
<evidence type="ECO:0000313" key="5">
    <source>
        <dbReference type="Proteomes" id="UP000216164"/>
    </source>
</evidence>